<evidence type="ECO:0000259" key="19">
    <source>
        <dbReference type="PROSITE" id="PS51860"/>
    </source>
</evidence>
<feature type="compositionally biased region" description="Acidic residues" evidence="16">
    <location>
        <begin position="568"/>
        <end position="578"/>
    </location>
</feature>
<keyword evidence="8" id="KW-0254">Endocytosis</keyword>
<dbReference type="Pfam" id="PF00611">
    <property type="entry name" value="FCH"/>
    <property type="match status" value="1"/>
</dbReference>
<comment type="subcellular location">
    <subcellularLocation>
        <location evidence="1">Cell membrane</location>
    </subcellularLocation>
    <subcellularLocation>
        <location evidence="3">Cytoplasm</location>
        <location evidence="3">Cell cortex</location>
    </subcellularLocation>
    <subcellularLocation>
        <location evidence="2">Cytoplasm</location>
        <location evidence="2">Cytoskeleton</location>
    </subcellularLocation>
</comment>
<dbReference type="InterPro" id="IPR011072">
    <property type="entry name" value="HR1_rho-bd"/>
</dbReference>
<feature type="domain" description="SH3" evidence="17">
    <location>
        <begin position="580"/>
        <end position="641"/>
    </location>
</feature>
<evidence type="ECO:0000313" key="21">
    <source>
        <dbReference type="Proteomes" id="UP000005207"/>
    </source>
</evidence>
<keyword evidence="21" id="KW-1185">Reference proteome</keyword>
<evidence type="ECO:0000256" key="14">
    <source>
        <dbReference type="PROSITE-ProRule" id="PRU01077"/>
    </source>
</evidence>
<dbReference type="Gene3D" id="6.10.140.470">
    <property type="match status" value="1"/>
</dbReference>
<dbReference type="GO" id="GO:0007165">
    <property type="term" value="P:signal transduction"/>
    <property type="evidence" value="ECO:0007669"/>
    <property type="project" value="InterPro"/>
</dbReference>
<sequence length="647" mass="75625">MFTEHKSVFLFVDSLWSRAPGRASLLIQEEEVKEVKEVECVFSRQTVRRTESRRSFGESERGKNCFQYWRTQKEDFAMSWGTELWDQFENLDKHTQWGIDFLERYAKFVKERLEIEQNYAKQLRNLVKKYCPKRSKDEEPRFTSCLSFYSILNELNDYAGQREVVAEEMAHRVYGELMRYSQDLKAERKHHLQEGRKAQQHLDHCWKQMDNSKKKFERECREAEKSQITYERLDNDINATKSEVEKAKAQFYMRTHSADESKNEYAAQLQSFNAEQWKHFHSAIPQIFKNLQNMDERRTVKLGETYRSFAEAERRVIPIISKCLEGMVSAAKAVDERRDSAIVVESFKSGFEPPADFPFEDFSQNLSRTGSDGTISNTPKGDKDRDRDGAPGPRSDPKHPMSRTKNKLWLFGKKPKWSVKMAPSLEDFSHLPPEQRRKRLQQRIDELNRELQKEMDQRDALNKMKDVYEKNPQMGDPNSLQPKISETICNMEKLRSEIHKNETWLSEVEGKQSSRGDRRHSADNHHHGPQGRESPEGSYTDDTSQEHHTPHHRPGPAQPRHPNPDPHEFDDEFDDDDPLPVIGHCKALYSFDGQNEGTLVMAEDEVLYIIEEDKGDGWTRARKQSGEEGYVPTSYVEITLEKNSKGS</sequence>
<keyword evidence="11" id="KW-0472">Membrane</keyword>
<dbReference type="InterPro" id="IPR057871">
    <property type="entry name" value="HR1_CIP4_FNBP1L"/>
</dbReference>
<dbReference type="GO" id="GO:0006897">
    <property type="term" value="P:endocytosis"/>
    <property type="evidence" value="ECO:0007669"/>
    <property type="project" value="UniProtKB-KW"/>
</dbReference>
<evidence type="ECO:0000256" key="11">
    <source>
        <dbReference type="ARBA" id="ARBA00023136"/>
    </source>
</evidence>
<feature type="region of interest" description="Disordered" evidence="16">
    <location>
        <begin position="503"/>
        <end position="578"/>
    </location>
</feature>
<dbReference type="GO" id="GO:0005886">
    <property type="term" value="C:plasma membrane"/>
    <property type="evidence" value="ECO:0007669"/>
    <property type="project" value="UniProtKB-SubCell"/>
</dbReference>
<feature type="coiled-coil region" evidence="15">
    <location>
        <begin position="223"/>
        <end position="250"/>
    </location>
</feature>
<feature type="compositionally biased region" description="Basic and acidic residues" evidence="16">
    <location>
        <begin position="380"/>
        <end position="399"/>
    </location>
</feature>
<dbReference type="PROSITE" id="PS51860">
    <property type="entry name" value="REM_1"/>
    <property type="match status" value="1"/>
</dbReference>
<dbReference type="Gene3D" id="2.30.30.40">
    <property type="entry name" value="SH3 Domains"/>
    <property type="match status" value="1"/>
</dbReference>
<comment type="similarity">
    <text evidence="4">Belongs to the FNBP1 family.</text>
</comment>
<evidence type="ECO:0000256" key="16">
    <source>
        <dbReference type="SAM" id="MobiDB-lite"/>
    </source>
</evidence>
<dbReference type="AlphaFoldDB" id="A0A669BRQ4"/>
<dbReference type="Pfam" id="PF25610">
    <property type="entry name" value="HR1_TOCA"/>
    <property type="match status" value="1"/>
</dbReference>
<dbReference type="InterPro" id="IPR001452">
    <property type="entry name" value="SH3_domain"/>
</dbReference>
<keyword evidence="6" id="KW-1003">Cell membrane</keyword>
<gene>
    <name evidence="20" type="primary">FNBP1L</name>
    <name evidence="20" type="synonym">fnbp1l</name>
</gene>
<dbReference type="GeneTree" id="ENSGT00950000183047"/>
<keyword evidence="5 13" id="KW-0728">SH3 domain</keyword>
<dbReference type="PANTHER" id="PTHR15735">
    <property type="entry name" value="FCH AND DOUBLE SH3 DOMAINS PROTEIN"/>
    <property type="match status" value="1"/>
</dbReference>
<evidence type="ECO:0000313" key="20">
    <source>
        <dbReference type="Ensembl" id="ENSONIP00000038197.1"/>
    </source>
</evidence>
<evidence type="ECO:0000259" key="18">
    <source>
        <dbReference type="PROSITE" id="PS51741"/>
    </source>
</evidence>
<feature type="coiled-coil region" evidence="15">
    <location>
        <begin position="437"/>
        <end position="471"/>
    </location>
</feature>
<dbReference type="InParanoid" id="A0A669BRQ4"/>
<dbReference type="FunFam" id="1.20.1270.60:FF:000002">
    <property type="entry name" value="Formin-binding protein 1-like isoform 1"/>
    <property type="match status" value="1"/>
</dbReference>
<keyword evidence="9 14" id="KW-0175">Coiled coil</keyword>
<dbReference type="Pfam" id="PF14604">
    <property type="entry name" value="SH3_9"/>
    <property type="match status" value="1"/>
</dbReference>
<evidence type="ECO:0000256" key="15">
    <source>
        <dbReference type="SAM" id="Coils"/>
    </source>
</evidence>
<evidence type="ECO:0000256" key="1">
    <source>
        <dbReference type="ARBA" id="ARBA00004236"/>
    </source>
</evidence>
<proteinExistence type="inferred from homology"/>
<evidence type="ECO:0000256" key="4">
    <source>
        <dbReference type="ARBA" id="ARBA00009426"/>
    </source>
</evidence>
<keyword evidence="10" id="KW-0446">Lipid-binding</keyword>
<dbReference type="InterPro" id="IPR027267">
    <property type="entry name" value="AH/BAR_dom_sf"/>
</dbReference>
<dbReference type="Gene3D" id="1.20.1270.60">
    <property type="entry name" value="Arfaptin homology (AH) domain/BAR domain"/>
    <property type="match status" value="1"/>
</dbReference>
<dbReference type="FunCoup" id="A0A669BRQ4">
    <property type="interactions" value="1342"/>
</dbReference>
<dbReference type="GO" id="GO:0008289">
    <property type="term" value="F:lipid binding"/>
    <property type="evidence" value="ECO:0007669"/>
    <property type="project" value="UniProtKB-KW"/>
</dbReference>
<name>A0A669BRQ4_ORENI</name>
<evidence type="ECO:0000256" key="10">
    <source>
        <dbReference type="ARBA" id="ARBA00023121"/>
    </source>
</evidence>
<evidence type="ECO:0000256" key="12">
    <source>
        <dbReference type="ARBA" id="ARBA00023212"/>
    </source>
</evidence>
<dbReference type="OMA" id="YADGWWE"/>
<evidence type="ECO:0000256" key="5">
    <source>
        <dbReference type="ARBA" id="ARBA00022443"/>
    </source>
</evidence>
<keyword evidence="12" id="KW-0206">Cytoskeleton</keyword>
<dbReference type="GO" id="GO:0005856">
    <property type="term" value="C:cytoskeleton"/>
    <property type="evidence" value="ECO:0007669"/>
    <property type="project" value="UniProtKB-SubCell"/>
</dbReference>
<evidence type="ECO:0000256" key="2">
    <source>
        <dbReference type="ARBA" id="ARBA00004245"/>
    </source>
</evidence>
<feature type="compositionally biased region" description="Basic and acidic residues" evidence="16">
    <location>
        <begin position="503"/>
        <end position="526"/>
    </location>
</feature>
<evidence type="ECO:0000256" key="8">
    <source>
        <dbReference type="ARBA" id="ARBA00022583"/>
    </source>
</evidence>
<dbReference type="SMART" id="SM00326">
    <property type="entry name" value="SH3"/>
    <property type="match status" value="1"/>
</dbReference>
<reference evidence="20" key="2">
    <citation type="submission" date="2025-08" db="UniProtKB">
        <authorList>
            <consortium name="Ensembl"/>
        </authorList>
    </citation>
    <scope>IDENTIFICATION</scope>
</reference>
<evidence type="ECO:0000256" key="6">
    <source>
        <dbReference type="ARBA" id="ARBA00022475"/>
    </source>
</evidence>
<organism evidence="20 21">
    <name type="scientific">Oreochromis niloticus</name>
    <name type="common">Nile tilapia</name>
    <name type="synonym">Tilapia nilotica</name>
    <dbReference type="NCBI Taxonomy" id="8128"/>
    <lineage>
        <taxon>Eukaryota</taxon>
        <taxon>Metazoa</taxon>
        <taxon>Chordata</taxon>
        <taxon>Craniata</taxon>
        <taxon>Vertebrata</taxon>
        <taxon>Euteleostomi</taxon>
        <taxon>Actinopterygii</taxon>
        <taxon>Neopterygii</taxon>
        <taxon>Teleostei</taxon>
        <taxon>Neoteleostei</taxon>
        <taxon>Acanthomorphata</taxon>
        <taxon>Ovalentaria</taxon>
        <taxon>Cichlomorphae</taxon>
        <taxon>Cichliformes</taxon>
        <taxon>Cichlidae</taxon>
        <taxon>African cichlids</taxon>
        <taxon>Pseudocrenilabrinae</taxon>
        <taxon>Oreochromini</taxon>
        <taxon>Oreochromis</taxon>
    </lineage>
</organism>
<protein>
    <submittedName>
        <fullName evidence="20">Formin binding protein 1-like</fullName>
    </submittedName>
</protein>
<dbReference type="InterPro" id="IPR031160">
    <property type="entry name" value="F_BAR_dom"/>
</dbReference>
<evidence type="ECO:0000259" key="17">
    <source>
        <dbReference type="PROSITE" id="PS50002"/>
    </source>
</evidence>
<dbReference type="SUPFAM" id="SSF50044">
    <property type="entry name" value="SH3-domain"/>
    <property type="match status" value="1"/>
</dbReference>
<dbReference type="InterPro" id="IPR036028">
    <property type="entry name" value="SH3-like_dom_sf"/>
</dbReference>
<dbReference type="PROSITE" id="PS51741">
    <property type="entry name" value="F_BAR"/>
    <property type="match status" value="1"/>
</dbReference>
<dbReference type="FunFam" id="2.30.30.40:FF:000017">
    <property type="entry name" value="Formin-binding protein 1-like isoform 1"/>
    <property type="match status" value="1"/>
</dbReference>
<dbReference type="InterPro" id="IPR057870">
    <property type="entry name" value="HR1_TOCA"/>
</dbReference>
<reference evidence="21" key="1">
    <citation type="submission" date="2012-01" db="EMBL/GenBank/DDBJ databases">
        <title>The Genome Sequence of Oreochromis niloticus (Nile Tilapia).</title>
        <authorList>
            <consortium name="Broad Institute Genome Assembly Team"/>
            <consortium name="Broad Institute Sequencing Platform"/>
            <person name="Di Palma F."/>
            <person name="Johnson J."/>
            <person name="Lander E.S."/>
            <person name="Lindblad-Toh K."/>
        </authorList>
    </citation>
    <scope>NUCLEOTIDE SEQUENCE [LARGE SCALE GENOMIC DNA]</scope>
</reference>
<keyword evidence="7" id="KW-0963">Cytoplasm</keyword>
<feature type="domain" description="REM-1" evidence="19">
    <location>
        <begin position="430"/>
        <end position="507"/>
    </location>
</feature>
<accession>A0A669BRQ4</accession>
<evidence type="ECO:0000256" key="13">
    <source>
        <dbReference type="PROSITE-ProRule" id="PRU00192"/>
    </source>
</evidence>
<dbReference type="CDD" id="cd11628">
    <property type="entry name" value="HR1_CIP4_FNBP1L"/>
    <property type="match status" value="1"/>
</dbReference>
<evidence type="ECO:0000256" key="3">
    <source>
        <dbReference type="ARBA" id="ARBA00004544"/>
    </source>
</evidence>
<dbReference type="GO" id="GO:0005938">
    <property type="term" value="C:cell cortex"/>
    <property type="evidence" value="ECO:0007669"/>
    <property type="project" value="UniProtKB-SubCell"/>
</dbReference>
<feature type="domain" description="F-BAR" evidence="18">
    <location>
        <begin position="78"/>
        <end position="339"/>
    </location>
</feature>
<dbReference type="InterPro" id="IPR001060">
    <property type="entry name" value="FCH_dom"/>
</dbReference>
<evidence type="ECO:0000256" key="7">
    <source>
        <dbReference type="ARBA" id="ARBA00022490"/>
    </source>
</evidence>
<dbReference type="Proteomes" id="UP000005207">
    <property type="component" value="Linkage group LG17"/>
</dbReference>
<dbReference type="SMART" id="SM00055">
    <property type="entry name" value="FCH"/>
    <property type="match status" value="1"/>
</dbReference>
<dbReference type="PANTHER" id="PTHR15735:SF14">
    <property type="entry name" value="FORMIN-BINDING PROTEIN 1-LIKE"/>
    <property type="match status" value="1"/>
</dbReference>
<dbReference type="PROSITE" id="PS50002">
    <property type="entry name" value="SH3"/>
    <property type="match status" value="1"/>
</dbReference>
<dbReference type="SUPFAM" id="SSF103657">
    <property type="entry name" value="BAR/IMD domain-like"/>
    <property type="match status" value="1"/>
</dbReference>
<reference evidence="20" key="3">
    <citation type="submission" date="2025-09" db="UniProtKB">
        <authorList>
            <consortium name="Ensembl"/>
        </authorList>
    </citation>
    <scope>IDENTIFICATION</scope>
</reference>
<feature type="compositionally biased region" description="Polar residues" evidence="16">
    <location>
        <begin position="363"/>
        <end position="379"/>
    </location>
</feature>
<feature type="region of interest" description="Disordered" evidence="16">
    <location>
        <begin position="355"/>
        <end position="407"/>
    </location>
</feature>
<evidence type="ECO:0000256" key="9">
    <source>
        <dbReference type="ARBA" id="ARBA00023054"/>
    </source>
</evidence>
<dbReference type="Ensembl" id="ENSONIT00000086265.1">
    <property type="protein sequence ID" value="ENSONIP00000038197.1"/>
    <property type="gene ID" value="ENSONIG00000003764.2"/>
</dbReference>